<protein>
    <recommendedName>
        <fullName evidence="3">Ankyrin repeat domain-containing protein</fullName>
    </recommendedName>
</protein>
<gene>
    <name evidence="1" type="ORF">HK105_208391</name>
</gene>
<dbReference type="InterPro" id="IPR052050">
    <property type="entry name" value="SecEffector_AnkRepeat"/>
</dbReference>
<dbReference type="Proteomes" id="UP001527925">
    <property type="component" value="Unassembled WGS sequence"/>
</dbReference>
<sequence length="426" mass="44166">MAADAHGLPWRPTSHWDRLPRELQVAVLDTAGPRTKLAVGFYGDAASGSPEPLRAMLADMLRLDPAPMRAALLDVAPAELQCIDARPLFDAVAAAMVRCGADARPLRLVALRRGWLDAVDAMPPTAIVDAALAAEAEAGVFEALVTSQRVAADTALLEAVARRGRLDVLRCVERHAARGAWTSGVLTAAAASGNDAAVAWLLDTHAGEPTPETLVAAAGTGRTAVVRLLRARAPASGGVDAAVLMAAIGGHMGVLEALAHECDAATMQRAACAAAGNSQAPALAWLHSRDPATITADTLAAAARAQTDRSLALLFNMCPHLFTPESVDAAIAHAAAAAQLPCVLWLRRTFSVAFAASPLALSGGRPASPAIDWIAACGCVRAEAALAAAVASDRADAVEWLLEHMKRLALVKRMHAEVFLARRGGT</sequence>
<accession>A0ABR4MY03</accession>
<comment type="caution">
    <text evidence="1">The sequence shown here is derived from an EMBL/GenBank/DDBJ whole genome shotgun (WGS) entry which is preliminary data.</text>
</comment>
<dbReference type="EMBL" id="JADGIZ020000076">
    <property type="protein sequence ID" value="KAL2912115.1"/>
    <property type="molecule type" value="Genomic_DNA"/>
</dbReference>
<keyword evidence="2" id="KW-1185">Reference proteome</keyword>
<organism evidence="1 2">
    <name type="scientific">Polyrhizophydium stewartii</name>
    <dbReference type="NCBI Taxonomy" id="2732419"/>
    <lineage>
        <taxon>Eukaryota</taxon>
        <taxon>Fungi</taxon>
        <taxon>Fungi incertae sedis</taxon>
        <taxon>Chytridiomycota</taxon>
        <taxon>Chytridiomycota incertae sedis</taxon>
        <taxon>Chytridiomycetes</taxon>
        <taxon>Rhizophydiales</taxon>
        <taxon>Rhizophydiales incertae sedis</taxon>
        <taxon>Polyrhizophydium</taxon>
    </lineage>
</organism>
<evidence type="ECO:0000313" key="2">
    <source>
        <dbReference type="Proteomes" id="UP001527925"/>
    </source>
</evidence>
<dbReference type="PANTHER" id="PTHR46586">
    <property type="entry name" value="ANKYRIN REPEAT-CONTAINING PROTEIN"/>
    <property type="match status" value="1"/>
</dbReference>
<reference evidence="1 2" key="1">
    <citation type="submission" date="2023-09" db="EMBL/GenBank/DDBJ databases">
        <title>Pangenome analysis of Batrachochytrium dendrobatidis and related Chytrids.</title>
        <authorList>
            <person name="Yacoub M.N."/>
            <person name="Stajich J.E."/>
            <person name="James T.Y."/>
        </authorList>
    </citation>
    <scope>NUCLEOTIDE SEQUENCE [LARGE SCALE GENOMIC DNA]</scope>
    <source>
        <strain evidence="1 2">JEL0888</strain>
    </source>
</reference>
<evidence type="ECO:0000313" key="1">
    <source>
        <dbReference type="EMBL" id="KAL2912115.1"/>
    </source>
</evidence>
<name>A0ABR4MY03_9FUNG</name>
<proteinExistence type="predicted"/>
<evidence type="ECO:0008006" key="3">
    <source>
        <dbReference type="Google" id="ProtNLM"/>
    </source>
</evidence>
<dbReference type="PANTHER" id="PTHR46586:SF3">
    <property type="entry name" value="ANKYRIN REPEAT-CONTAINING PROTEIN"/>
    <property type="match status" value="1"/>
</dbReference>